<name>A0A839ITG7_9GAMM</name>
<dbReference type="AlphaFoldDB" id="A0A839ITG7"/>
<evidence type="ECO:0000259" key="10">
    <source>
        <dbReference type="PROSITE" id="PS51898"/>
    </source>
</evidence>
<dbReference type="GO" id="GO:0005737">
    <property type="term" value="C:cytoplasm"/>
    <property type="evidence" value="ECO:0007669"/>
    <property type="project" value="UniProtKB-SubCell"/>
</dbReference>
<dbReference type="PROSITE" id="PS51898">
    <property type="entry name" value="TYR_RECOMBINASE"/>
    <property type="match status" value="1"/>
</dbReference>
<evidence type="ECO:0000256" key="4">
    <source>
        <dbReference type="ARBA" id="ARBA00022829"/>
    </source>
</evidence>
<dbReference type="InterPro" id="IPR011010">
    <property type="entry name" value="DNA_brk_join_enz"/>
</dbReference>
<dbReference type="PROSITE" id="PS51900">
    <property type="entry name" value="CB"/>
    <property type="match status" value="1"/>
</dbReference>
<keyword evidence="5" id="KW-0229">DNA integration</keyword>
<dbReference type="SUPFAM" id="SSF56349">
    <property type="entry name" value="DNA breaking-rejoining enzymes"/>
    <property type="match status" value="1"/>
</dbReference>
<dbReference type="Gene3D" id="1.10.150.130">
    <property type="match status" value="1"/>
</dbReference>
<dbReference type="GO" id="GO:0051301">
    <property type="term" value="P:cell division"/>
    <property type="evidence" value="ECO:0007669"/>
    <property type="project" value="UniProtKB-KW"/>
</dbReference>
<evidence type="ECO:0000259" key="11">
    <source>
        <dbReference type="PROSITE" id="PS51900"/>
    </source>
</evidence>
<keyword evidence="7" id="KW-0233">DNA recombination</keyword>
<keyword evidence="8" id="KW-0131">Cell cycle</keyword>
<dbReference type="InterPro" id="IPR013762">
    <property type="entry name" value="Integrase-like_cat_sf"/>
</dbReference>
<dbReference type="GO" id="GO:0003677">
    <property type="term" value="F:DNA binding"/>
    <property type="evidence" value="ECO:0007669"/>
    <property type="project" value="UniProtKB-UniRule"/>
</dbReference>
<evidence type="ECO:0000256" key="1">
    <source>
        <dbReference type="ARBA" id="ARBA00004496"/>
    </source>
</evidence>
<dbReference type="GO" id="GO:0006310">
    <property type="term" value="P:DNA recombination"/>
    <property type="evidence" value="ECO:0007669"/>
    <property type="project" value="UniProtKB-KW"/>
</dbReference>
<feature type="domain" description="Core-binding (CB)" evidence="11">
    <location>
        <begin position="91"/>
        <end position="192"/>
    </location>
</feature>
<keyword evidence="13" id="KW-1185">Reference proteome</keyword>
<dbReference type="GO" id="GO:0015074">
    <property type="term" value="P:DNA integration"/>
    <property type="evidence" value="ECO:0007669"/>
    <property type="project" value="UniProtKB-KW"/>
</dbReference>
<dbReference type="Proteomes" id="UP000565262">
    <property type="component" value="Unassembled WGS sequence"/>
</dbReference>
<dbReference type="GO" id="GO:0007059">
    <property type="term" value="P:chromosome segregation"/>
    <property type="evidence" value="ECO:0007669"/>
    <property type="project" value="UniProtKB-KW"/>
</dbReference>
<comment type="caution">
    <text evidence="12">The sequence shown here is derived from an EMBL/GenBank/DDBJ whole genome shotgun (WGS) entry which is preliminary data.</text>
</comment>
<dbReference type="CDD" id="cd00397">
    <property type="entry name" value="DNA_BRE_C"/>
    <property type="match status" value="1"/>
</dbReference>
<evidence type="ECO:0000256" key="6">
    <source>
        <dbReference type="ARBA" id="ARBA00023125"/>
    </source>
</evidence>
<protein>
    <submittedName>
        <fullName evidence="12">Tyrosine-type recombinase/integrase</fullName>
    </submittedName>
</protein>
<organism evidence="12 13">
    <name type="scientific">Oceanospirillum sediminis</name>
    <dbReference type="NCBI Taxonomy" id="2760088"/>
    <lineage>
        <taxon>Bacteria</taxon>
        <taxon>Pseudomonadati</taxon>
        <taxon>Pseudomonadota</taxon>
        <taxon>Gammaproteobacteria</taxon>
        <taxon>Oceanospirillales</taxon>
        <taxon>Oceanospirillaceae</taxon>
        <taxon>Oceanospirillum</taxon>
    </lineage>
</organism>
<evidence type="ECO:0000256" key="2">
    <source>
        <dbReference type="ARBA" id="ARBA00022490"/>
    </source>
</evidence>
<dbReference type="Pfam" id="PF00589">
    <property type="entry name" value="Phage_integrase"/>
    <property type="match status" value="1"/>
</dbReference>
<dbReference type="InterPro" id="IPR010998">
    <property type="entry name" value="Integrase_recombinase_N"/>
</dbReference>
<dbReference type="PANTHER" id="PTHR30349:SF77">
    <property type="entry name" value="TYROSINE RECOMBINASE XERC"/>
    <property type="match status" value="1"/>
</dbReference>
<evidence type="ECO:0000256" key="7">
    <source>
        <dbReference type="ARBA" id="ARBA00023172"/>
    </source>
</evidence>
<dbReference type="InterPro" id="IPR044068">
    <property type="entry name" value="CB"/>
</dbReference>
<dbReference type="PANTHER" id="PTHR30349">
    <property type="entry name" value="PHAGE INTEGRASE-RELATED"/>
    <property type="match status" value="1"/>
</dbReference>
<evidence type="ECO:0000256" key="9">
    <source>
        <dbReference type="PROSITE-ProRule" id="PRU01248"/>
    </source>
</evidence>
<comment type="subcellular location">
    <subcellularLocation>
        <location evidence="1">Cytoplasm</location>
    </subcellularLocation>
</comment>
<evidence type="ECO:0000256" key="8">
    <source>
        <dbReference type="ARBA" id="ARBA00023306"/>
    </source>
</evidence>
<evidence type="ECO:0000256" key="3">
    <source>
        <dbReference type="ARBA" id="ARBA00022618"/>
    </source>
</evidence>
<dbReference type="Gene3D" id="1.10.443.10">
    <property type="entry name" value="Intergrase catalytic core"/>
    <property type="match status" value="1"/>
</dbReference>
<keyword evidence="2" id="KW-0963">Cytoplasm</keyword>
<gene>
    <name evidence="12" type="ORF">H4O21_19275</name>
</gene>
<proteinExistence type="predicted"/>
<dbReference type="InterPro" id="IPR050090">
    <property type="entry name" value="Tyrosine_recombinase_XerCD"/>
</dbReference>
<keyword evidence="3" id="KW-0132">Cell division</keyword>
<keyword evidence="6 9" id="KW-0238">DNA-binding</keyword>
<dbReference type="RefSeq" id="WP_182810521.1">
    <property type="nucleotide sequence ID" value="NZ_JACJFM010000034.1"/>
</dbReference>
<keyword evidence="4" id="KW-0159">Chromosome partition</keyword>
<reference evidence="12 13" key="1">
    <citation type="submission" date="2020-08" db="EMBL/GenBank/DDBJ databases">
        <title>Oceanospirillum sp. nov. isolated from marine sediment.</title>
        <authorList>
            <person name="Ji X."/>
        </authorList>
    </citation>
    <scope>NUCLEOTIDE SEQUENCE [LARGE SCALE GENOMIC DNA]</scope>
    <source>
        <strain evidence="12 13">D5</strain>
    </source>
</reference>
<sequence length="430" mass="50203">MTDHQLQNNANKGLKSHFLRGLSAMSSGRDLVLPENEAPQQELSSEISIADLRPIEYMPAIIQDLPEQLSGRWGVNRLDHEPQIRADNDLEAVQSWLMEFQNSDETFRSYRREAERLLLWCWHQQGKALSDLNRQDIADYQNFIKDPQPASFWCGGRAPRHSEKWKPFQKGLSQASQKQTLTILKGLFNYLRDADYLRGNPLALIKAVKKESTPQKTERYLELEDIQLLFNQLPEGYDDQRSHDEWMRQHTLLYFLYYLAPRASEVAQCRMNDFFQRRGRWWWRVLGKGKKYAEVPVPDPLMEKVTEYRRHLGLSALPEADDDSPFIRSVKGKRGISPNMVYRLSKKMLQDAAEKVANENPEQAWRLRTASTHWFRHTAITHLADQGVDLRLVSKTARHSKLETTAIYFHAEDEAWHDAVNQRSTKDTDR</sequence>
<evidence type="ECO:0000313" key="12">
    <source>
        <dbReference type="EMBL" id="MBB1488753.1"/>
    </source>
</evidence>
<evidence type="ECO:0000256" key="5">
    <source>
        <dbReference type="ARBA" id="ARBA00022908"/>
    </source>
</evidence>
<dbReference type="EMBL" id="JACJFM010000034">
    <property type="protein sequence ID" value="MBB1488753.1"/>
    <property type="molecule type" value="Genomic_DNA"/>
</dbReference>
<evidence type="ECO:0000313" key="13">
    <source>
        <dbReference type="Proteomes" id="UP000565262"/>
    </source>
</evidence>
<accession>A0A839ITG7</accession>
<feature type="domain" description="Tyr recombinase" evidence="10">
    <location>
        <begin position="216"/>
        <end position="421"/>
    </location>
</feature>
<dbReference type="InterPro" id="IPR002104">
    <property type="entry name" value="Integrase_catalytic"/>
</dbReference>